<evidence type="ECO:0000313" key="3">
    <source>
        <dbReference type="EMBL" id="SES15500.1"/>
    </source>
</evidence>
<organism evidence="3 4">
    <name type="scientific">Vreelandella subterranea</name>
    <dbReference type="NCBI Taxonomy" id="416874"/>
    <lineage>
        <taxon>Bacteria</taxon>
        <taxon>Pseudomonadati</taxon>
        <taxon>Pseudomonadota</taxon>
        <taxon>Gammaproteobacteria</taxon>
        <taxon>Oceanospirillales</taxon>
        <taxon>Halomonadaceae</taxon>
        <taxon>Vreelandella</taxon>
    </lineage>
</organism>
<accession>A0A1H9V145</accession>
<name>A0A1H9V145_9GAMM</name>
<dbReference type="InterPro" id="IPR000073">
    <property type="entry name" value="AB_hydrolase_1"/>
</dbReference>
<comment type="similarity">
    <text evidence="1">Belongs to the AB hydrolase superfamily.</text>
</comment>
<sequence>MSSIRHLLNVNELGHGSTPLLMIHGFGCDQTVWRRLIPALEQDYRLILVDLAGFGCAAPEAYDVVRHDSPFGHAEDIVALCDELALEGAMMLGHSIGGTVGMLASIERPNAFRRLVMICSSARYLDDPPDYRGGYTRDQLNGLMQLMEQNYLDWAGTVSQIAIGDTATDTQQKNLQQRFLAVPPEVLRPFARNIFLGDTRHHLQNVTVPSLIVQTARDAIVPIEAAQYLQQHLPNSQLLVLDASGHYPQLTAPDILASGLQKQLGLKGGKRQ</sequence>
<dbReference type="PRINTS" id="PR00111">
    <property type="entry name" value="ABHYDROLASE"/>
</dbReference>
<dbReference type="AlphaFoldDB" id="A0A1H9V145"/>
<dbReference type="RefSeq" id="WP_092828345.1">
    <property type="nucleotide sequence ID" value="NZ_FOGS01000008.1"/>
</dbReference>
<dbReference type="STRING" id="416874.SAMN04487958_10834"/>
<dbReference type="EMBL" id="FOGS01000008">
    <property type="protein sequence ID" value="SES15500.1"/>
    <property type="molecule type" value="Genomic_DNA"/>
</dbReference>
<protein>
    <submittedName>
        <fullName evidence="3">Pimeloyl-ACP methyl ester carboxylesterase</fullName>
    </submittedName>
</protein>
<dbReference type="Pfam" id="PF00561">
    <property type="entry name" value="Abhydrolase_1"/>
    <property type="match status" value="1"/>
</dbReference>
<dbReference type="InterPro" id="IPR029058">
    <property type="entry name" value="AB_hydrolase_fold"/>
</dbReference>
<reference evidence="4" key="1">
    <citation type="submission" date="2016-10" db="EMBL/GenBank/DDBJ databases">
        <authorList>
            <person name="Varghese N."/>
            <person name="Submissions S."/>
        </authorList>
    </citation>
    <scope>NUCLEOTIDE SEQUENCE [LARGE SCALE GENOMIC DNA]</scope>
    <source>
        <strain evidence="4">CGMCC 1.6495</strain>
    </source>
</reference>
<gene>
    <name evidence="3" type="ORF">SAMN04487958_10834</name>
</gene>
<proteinExistence type="inferred from homology"/>
<dbReference type="Gene3D" id="3.40.50.1820">
    <property type="entry name" value="alpha/beta hydrolase"/>
    <property type="match status" value="1"/>
</dbReference>
<evidence type="ECO:0000256" key="1">
    <source>
        <dbReference type="ARBA" id="ARBA00008645"/>
    </source>
</evidence>
<dbReference type="Proteomes" id="UP000198505">
    <property type="component" value="Unassembled WGS sequence"/>
</dbReference>
<dbReference type="PANTHER" id="PTHR43039">
    <property type="entry name" value="ESTERASE-RELATED"/>
    <property type="match status" value="1"/>
</dbReference>
<evidence type="ECO:0000259" key="2">
    <source>
        <dbReference type="Pfam" id="PF00561"/>
    </source>
</evidence>
<evidence type="ECO:0000313" key="4">
    <source>
        <dbReference type="Proteomes" id="UP000198505"/>
    </source>
</evidence>
<dbReference type="SUPFAM" id="SSF53474">
    <property type="entry name" value="alpha/beta-Hydrolases"/>
    <property type="match status" value="1"/>
</dbReference>
<feature type="domain" description="AB hydrolase-1" evidence="2">
    <location>
        <begin position="19"/>
        <end position="253"/>
    </location>
</feature>
<keyword evidence="4" id="KW-1185">Reference proteome</keyword>